<evidence type="ECO:0000256" key="1">
    <source>
        <dbReference type="SAM" id="MobiDB-lite"/>
    </source>
</evidence>
<feature type="domain" description="ABC1 atypical kinase-like" evidence="3">
    <location>
        <begin position="311"/>
        <end position="367"/>
    </location>
</feature>
<evidence type="ECO:0000256" key="2">
    <source>
        <dbReference type="SAM" id="SignalP"/>
    </source>
</evidence>
<dbReference type="PANTHER" id="PTHR33018:SF37">
    <property type="entry name" value="TRANSPOSASE TNP1_EN_SPM-LIKE DOMAIN-CONTAINING PROTEIN"/>
    <property type="match status" value="1"/>
</dbReference>
<organism evidence="4 5">
    <name type="scientific">Lactuca sativa</name>
    <name type="common">Garden lettuce</name>
    <dbReference type="NCBI Taxonomy" id="4236"/>
    <lineage>
        <taxon>Eukaryota</taxon>
        <taxon>Viridiplantae</taxon>
        <taxon>Streptophyta</taxon>
        <taxon>Embryophyta</taxon>
        <taxon>Tracheophyta</taxon>
        <taxon>Spermatophyta</taxon>
        <taxon>Magnoliopsida</taxon>
        <taxon>eudicotyledons</taxon>
        <taxon>Gunneridae</taxon>
        <taxon>Pentapetalae</taxon>
        <taxon>asterids</taxon>
        <taxon>campanulids</taxon>
        <taxon>Asterales</taxon>
        <taxon>Asteraceae</taxon>
        <taxon>Cichorioideae</taxon>
        <taxon>Cichorieae</taxon>
        <taxon>Lactucinae</taxon>
        <taxon>Lactuca</taxon>
    </lineage>
</organism>
<evidence type="ECO:0000259" key="3">
    <source>
        <dbReference type="Pfam" id="PF03109"/>
    </source>
</evidence>
<feature type="signal peptide" evidence="2">
    <location>
        <begin position="1"/>
        <end position="23"/>
    </location>
</feature>
<sequence length="431" mass="50317">MKSPTPAYSRFCLLLSLQYRSLAKVSDTSSSQQTSSLRLYIGNLPSHMDEVLVQTTKSRRIRMVERKTRKKSVDKPKTKHLEARHTMDSKEKKKRSVTLIRDHSKEYLSNLTVEFDQFGRAIGPNRFKFTSYRGVTTRKMISILIDSWDLVDQCDKDQLWLNIKNYWHIRDDNHKAQVLRDCNTQWKAYKSALLKLWEKGVNPVKEYPYLDKAMWKKFIVLKSTEEFEELRRKGREAANKNKNHPRLGPSGYHGNESKWDEEATSGVTIKGHNISSKRARNFLYARRKRNASGQLVITPETEPLADKILTTSPIAAASLGKVYKGRLKENGDLVAVKVQRPYVLEIVTVDLFIIRNLGLALRRFPQCNQQSSNWECGYYVMNWMHEFVLFRQHGFPNNIWKDKKPFSSEELDERIKTWLRTFGDKVKSFSS</sequence>
<proteinExistence type="predicted"/>
<feature type="compositionally biased region" description="Basic and acidic residues" evidence="1">
    <location>
        <begin position="67"/>
        <end position="91"/>
    </location>
</feature>
<protein>
    <recommendedName>
        <fullName evidence="3">ABC1 atypical kinase-like domain-containing protein</fullName>
    </recommendedName>
</protein>
<accession>A0A9R1X3H3</accession>
<keyword evidence="2" id="KW-0732">Signal</keyword>
<feature type="chain" id="PRO_5040107756" description="ABC1 atypical kinase-like domain-containing protein" evidence="2">
    <location>
        <begin position="24"/>
        <end position="431"/>
    </location>
</feature>
<dbReference type="AlphaFoldDB" id="A0A9R1X3H3"/>
<dbReference type="EMBL" id="NBSK02000007">
    <property type="protein sequence ID" value="KAJ0197841.1"/>
    <property type="molecule type" value="Genomic_DNA"/>
</dbReference>
<feature type="region of interest" description="Disordered" evidence="1">
    <location>
        <begin position="67"/>
        <end position="95"/>
    </location>
</feature>
<feature type="region of interest" description="Disordered" evidence="1">
    <location>
        <begin position="235"/>
        <end position="256"/>
    </location>
</feature>
<dbReference type="Pfam" id="PF03109">
    <property type="entry name" value="ABC1"/>
    <property type="match status" value="1"/>
</dbReference>
<evidence type="ECO:0000313" key="5">
    <source>
        <dbReference type="Proteomes" id="UP000235145"/>
    </source>
</evidence>
<dbReference type="Proteomes" id="UP000235145">
    <property type="component" value="Unassembled WGS sequence"/>
</dbReference>
<dbReference type="InterPro" id="IPR004147">
    <property type="entry name" value="ABC1_dom"/>
</dbReference>
<keyword evidence="5" id="KW-1185">Reference proteome</keyword>
<evidence type="ECO:0000313" key="4">
    <source>
        <dbReference type="EMBL" id="KAJ0197841.1"/>
    </source>
</evidence>
<gene>
    <name evidence="4" type="ORF">LSAT_V11C700373710</name>
</gene>
<dbReference type="PANTHER" id="PTHR33018">
    <property type="entry name" value="OS10G0338966 PROTEIN-RELATED"/>
    <property type="match status" value="1"/>
</dbReference>
<comment type="caution">
    <text evidence="4">The sequence shown here is derived from an EMBL/GenBank/DDBJ whole genome shotgun (WGS) entry which is preliminary data.</text>
</comment>
<name>A0A9R1X3H3_LACSA</name>
<reference evidence="4 5" key="1">
    <citation type="journal article" date="2017" name="Nat. Commun.">
        <title>Genome assembly with in vitro proximity ligation data and whole-genome triplication in lettuce.</title>
        <authorList>
            <person name="Reyes-Chin-Wo S."/>
            <person name="Wang Z."/>
            <person name="Yang X."/>
            <person name="Kozik A."/>
            <person name="Arikit S."/>
            <person name="Song C."/>
            <person name="Xia L."/>
            <person name="Froenicke L."/>
            <person name="Lavelle D.O."/>
            <person name="Truco M.J."/>
            <person name="Xia R."/>
            <person name="Zhu S."/>
            <person name="Xu C."/>
            <person name="Xu H."/>
            <person name="Xu X."/>
            <person name="Cox K."/>
            <person name="Korf I."/>
            <person name="Meyers B.C."/>
            <person name="Michelmore R.W."/>
        </authorList>
    </citation>
    <scope>NUCLEOTIDE SEQUENCE [LARGE SCALE GENOMIC DNA]</scope>
    <source>
        <strain evidence="5">cv. Salinas</strain>
        <tissue evidence="4">Seedlings</tissue>
    </source>
</reference>